<evidence type="ECO:0000256" key="9">
    <source>
        <dbReference type="SAM" id="Phobius"/>
    </source>
</evidence>
<dbReference type="GO" id="GO:0006882">
    <property type="term" value="P:intracellular zinc ion homeostasis"/>
    <property type="evidence" value="ECO:0007669"/>
    <property type="project" value="TreeGrafter"/>
</dbReference>
<feature type="domain" description="Cation efflux protein transmembrane" evidence="10">
    <location>
        <begin position="10"/>
        <end position="336"/>
    </location>
</feature>
<keyword evidence="4 9" id="KW-0812">Transmembrane</keyword>
<dbReference type="SUPFAM" id="SSF161111">
    <property type="entry name" value="Cation efflux protein transmembrane domain-like"/>
    <property type="match status" value="1"/>
</dbReference>
<name>A0A9N9BDH1_9GLOM</name>
<keyword evidence="3" id="KW-0813">Transport</keyword>
<dbReference type="Pfam" id="PF16916">
    <property type="entry name" value="ZT_dimer"/>
    <property type="match status" value="1"/>
</dbReference>
<feature type="region of interest" description="Disordered" evidence="8">
    <location>
        <begin position="241"/>
        <end position="267"/>
    </location>
</feature>
<evidence type="ECO:0000256" key="1">
    <source>
        <dbReference type="ARBA" id="ARBA00004141"/>
    </source>
</evidence>
<feature type="compositionally biased region" description="Basic residues" evidence="8">
    <location>
        <begin position="138"/>
        <end position="148"/>
    </location>
</feature>
<feature type="region of interest" description="Disordered" evidence="8">
    <location>
        <begin position="189"/>
        <end position="214"/>
    </location>
</feature>
<dbReference type="InterPro" id="IPR027470">
    <property type="entry name" value="Cation_efflux_CTD"/>
</dbReference>
<evidence type="ECO:0000256" key="3">
    <source>
        <dbReference type="ARBA" id="ARBA00022448"/>
    </source>
</evidence>
<dbReference type="PANTHER" id="PTHR45820">
    <property type="entry name" value="FI23527P1"/>
    <property type="match status" value="1"/>
</dbReference>
<comment type="caution">
    <text evidence="12">The sequence shown here is derived from an EMBL/GenBank/DDBJ whole genome shotgun (WGS) entry which is preliminary data.</text>
</comment>
<dbReference type="Gene3D" id="1.20.1510.10">
    <property type="entry name" value="Cation efflux protein transmembrane domain"/>
    <property type="match status" value="2"/>
</dbReference>
<feature type="non-terminal residue" evidence="12">
    <location>
        <position position="1"/>
    </location>
</feature>
<evidence type="ECO:0000259" key="11">
    <source>
        <dbReference type="Pfam" id="PF16916"/>
    </source>
</evidence>
<comment type="similarity">
    <text evidence="2">Belongs to the cation diffusion facilitator (CDF) transporter (TC 2.A.4) family. SLC30A subfamily.</text>
</comment>
<dbReference type="PANTHER" id="PTHR45820:SF4">
    <property type="entry name" value="ZINC TRANSPORTER 63C, ISOFORM F"/>
    <property type="match status" value="1"/>
</dbReference>
<evidence type="ECO:0000313" key="13">
    <source>
        <dbReference type="Proteomes" id="UP000789508"/>
    </source>
</evidence>
<feature type="transmembrane region" description="Helical" evidence="9">
    <location>
        <begin position="311"/>
        <end position="328"/>
    </location>
</feature>
<feature type="transmembrane region" description="Helical" evidence="9">
    <location>
        <begin position="46"/>
        <end position="65"/>
    </location>
</feature>
<dbReference type="EMBL" id="CAJVPS010002284">
    <property type="protein sequence ID" value="CAG8564484.1"/>
    <property type="molecule type" value="Genomic_DNA"/>
</dbReference>
<sequence>MGLSRQSRITILLVIDTFFFFLEIIAGYTVNSLALVADSFHMLNDVISLVVALYAVKLATSTSFSSKYSYGWQRAEVLGALINGVFLLALCFSIFIEAIQRFFEPQVIENPTLVFIVGSAGLLSNFIGLLLFHEHGHGHGHGHEHKGHSHDSHPGIQSTETLEPEEILVHPAQTRQYLVEAARTIEDVVSSEDDVESEESDNIPRADGQDVANAEQTVSTPAGNLDTNENLNEISSSIAHRPSYGTLNKTNDSHDKHDHKHKGHAHGSQNLNMQGVFLHVLGDALGNIGVIATALFIKYTDYEWRFYADPLISLIITIIIFSSALPLVRSTSFILLQGVPSGIPIDDVREKILNTSGVLSVHELHIWQLSDTKLIASVHVKILHSYGIHSATIQPEFDLSARGTNASTSNDSDREMIANELDGNESACLLRCAEDETCAKNVCCPTPTSATT</sequence>
<feature type="compositionally biased region" description="Acidic residues" evidence="8">
    <location>
        <begin position="189"/>
        <end position="201"/>
    </location>
</feature>
<feature type="transmembrane region" description="Helical" evidence="9">
    <location>
        <begin position="276"/>
        <end position="299"/>
    </location>
</feature>
<evidence type="ECO:0000256" key="2">
    <source>
        <dbReference type="ARBA" id="ARBA00008873"/>
    </source>
</evidence>
<dbReference type="InterPro" id="IPR036837">
    <property type="entry name" value="Cation_efflux_CTD_sf"/>
</dbReference>
<dbReference type="NCBIfam" id="TIGR01297">
    <property type="entry name" value="CDF"/>
    <property type="match status" value="1"/>
</dbReference>
<evidence type="ECO:0000256" key="5">
    <source>
        <dbReference type="ARBA" id="ARBA00022833"/>
    </source>
</evidence>
<evidence type="ECO:0000256" key="8">
    <source>
        <dbReference type="SAM" id="MobiDB-lite"/>
    </source>
</evidence>
<keyword evidence="6 9" id="KW-1133">Transmembrane helix</keyword>
<dbReference type="OrthoDB" id="9944568at2759"/>
<dbReference type="AlphaFoldDB" id="A0A9N9BDH1"/>
<dbReference type="SUPFAM" id="SSF160240">
    <property type="entry name" value="Cation efflux protein cytoplasmic domain-like"/>
    <property type="match status" value="1"/>
</dbReference>
<feature type="non-terminal residue" evidence="12">
    <location>
        <position position="452"/>
    </location>
</feature>
<accession>A0A9N9BDH1</accession>
<feature type="transmembrane region" description="Helical" evidence="9">
    <location>
        <begin position="77"/>
        <end position="100"/>
    </location>
</feature>
<evidence type="ECO:0000256" key="4">
    <source>
        <dbReference type="ARBA" id="ARBA00022692"/>
    </source>
</evidence>
<dbReference type="InterPro" id="IPR002524">
    <property type="entry name" value="Cation_efflux"/>
</dbReference>
<evidence type="ECO:0000256" key="6">
    <source>
        <dbReference type="ARBA" id="ARBA00022989"/>
    </source>
</evidence>
<keyword evidence="13" id="KW-1185">Reference proteome</keyword>
<organism evidence="12 13">
    <name type="scientific">Ambispora leptoticha</name>
    <dbReference type="NCBI Taxonomy" id="144679"/>
    <lineage>
        <taxon>Eukaryota</taxon>
        <taxon>Fungi</taxon>
        <taxon>Fungi incertae sedis</taxon>
        <taxon>Mucoromycota</taxon>
        <taxon>Glomeromycotina</taxon>
        <taxon>Glomeromycetes</taxon>
        <taxon>Archaeosporales</taxon>
        <taxon>Ambisporaceae</taxon>
        <taxon>Ambispora</taxon>
    </lineage>
</organism>
<feature type="domain" description="Cation efflux protein cytoplasmic" evidence="11">
    <location>
        <begin position="341"/>
        <end position="382"/>
    </location>
</feature>
<proteinExistence type="inferred from homology"/>
<protein>
    <submittedName>
        <fullName evidence="12">5992_t:CDS:1</fullName>
    </submittedName>
</protein>
<dbReference type="GO" id="GO:0016020">
    <property type="term" value="C:membrane"/>
    <property type="evidence" value="ECO:0007669"/>
    <property type="project" value="UniProtKB-SubCell"/>
</dbReference>
<feature type="transmembrane region" description="Helical" evidence="9">
    <location>
        <begin position="112"/>
        <end position="132"/>
    </location>
</feature>
<dbReference type="Pfam" id="PF01545">
    <property type="entry name" value="Cation_efflux"/>
    <property type="match status" value="1"/>
</dbReference>
<keyword evidence="5" id="KW-0862">Zinc</keyword>
<evidence type="ECO:0000313" key="12">
    <source>
        <dbReference type="EMBL" id="CAG8564484.1"/>
    </source>
</evidence>
<dbReference type="Proteomes" id="UP000789508">
    <property type="component" value="Unassembled WGS sequence"/>
</dbReference>
<comment type="subcellular location">
    <subcellularLocation>
        <location evidence="1">Membrane</location>
        <topology evidence="1">Multi-pass membrane protein</topology>
    </subcellularLocation>
</comment>
<dbReference type="GO" id="GO:0005385">
    <property type="term" value="F:zinc ion transmembrane transporter activity"/>
    <property type="evidence" value="ECO:0007669"/>
    <property type="project" value="TreeGrafter"/>
</dbReference>
<feature type="region of interest" description="Disordered" evidence="8">
    <location>
        <begin position="138"/>
        <end position="157"/>
    </location>
</feature>
<feature type="transmembrane region" description="Helical" evidence="9">
    <location>
        <begin position="12"/>
        <end position="34"/>
    </location>
</feature>
<reference evidence="12" key="1">
    <citation type="submission" date="2021-06" db="EMBL/GenBank/DDBJ databases">
        <authorList>
            <person name="Kallberg Y."/>
            <person name="Tangrot J."/>
            <person name="Rosling A."/>
        </authorList>
    </citation>
    <scope>NUCLEOTIDE SEQUENCE</scope>
    <source>
        <strain evidence="12">FL130A</strain>
    </source>
</reference>
<gene>
    <name evidence="12" type="ORF">ALEPTO_LOCUS6511</name>
</gene>
<evidence type="ECO:0000259" key="10">
    <source>
        <dbReference type="Pfam" id="PF01545"/>
    </source>
</evidence>
<dbReference type="InterPro" id="IPR058533">
    <property type="entry name" value="Cation_efflux_TM"/>
</dbReference>
<evidence type="ECO:0000256" key="7">
    <source>
        <dbReference type="ARBA" id="ARBA00023136"/>
    </source>
</evidence>
<dbReference type="InterPro" id="IPR027469">
    <property type="entry name" value="Cation_efflux_TMD_sf"/>
</dbReference>
<keyword evidence="7 9" id="KW-0472">Membrane</keyword>